<organism evidence="6 7">
    <name type="scientific">Chlorogloeopsis fritschii PCC 6912</name>
    <dbReference type="NCBI Taxonomy" id="211165"/>
    <lineage>
        <taxon>Bacteria</taxon>
        <taxon>Bacillati</taxon>
        <taxon>Cyanobacteriota</taxon>
        <taxon>Cyanophyceae</taxon>
        <taxon>Nostocales</taxon>
        <taxon>Chlorogloeopsidaceae</taxon>
        <taxon>Chlorogloeopsis</taxon>
    </lineage>
</organism>
<dbReference type="AlphaFoldDB" id="A0A433NNA6"/>
<dbReference type="InterPro" id="IPR011247">
    <property type="entry name" value="Chemotax_prot-Glu_Me-esterase"/>
</dbReference>
<evidence type="ECO:0000313" key="7">
    <source>
        <dbReference type="Proteomes" id="UP000268857"/>
    </source>
</evidence>
<evidence type="ECO:0000256" key="1">
    <source>
        <dbReference type="ARBA" id="ARBA00022801"/>
    </source>
</evidence>
<evidence type="ECO:0000259" key="5">
    <source>
        <dbReference type="PROSITE" id="PS50122"/>
    </source>
</evidence>
<dbReference type="SUPFAM" id="SSF52738">
    <property type="entry name" value="Methylesterase CheB, C-terminal domain"/>
    <property type="match status" value="1"/>
</dbReference>
<dbReference type="InterPro" id="IPR035909">
    <property type="entry name" value="CheB_C"/>
</dbReference>
<comment type="catalytic activity">
    <reaction evidence="3">
        <text>[protein]-L-glutamate 5-O-methyl ester + H2O = L-glutamyl-[protein] + methanol + H(+)</text>
        <dbReference type="Rhea" id="RHEA:23236"/>
        <dbReference type="Rhea" id="RHEA-COMP:10208"/>
        <dbReference type="Rhea" id="RHEA-COMP:10311"/>
        <dbReference type="ChEBI" id="CHEBI:15377"/>
        <dbReference type="ChEBI" id="CHEBI:15378"/>
        <dbReference type="ChEBI" id="CHEBI:17790"/>
        <dbReference type="ChEBI" id="CHEBI:29973"/>
        <dbReference type="ChEBI" id="CHEBI:82795"/>
        <dbReference type="EC" id="3.1.1.61"/>
    </reaction>
</comment>
<evidence type="ECO:0000256" key="3">
    <source>
        <dbReference type="ARBA" id="ARBA00048267"/>
    </source>
</evidence>
<feature type="active site" evidence="4">
    <location>
        <position position="12"/>
    </location>
</feature>
<keyword evidence="4" id="KW-0145">Chemotaxis</keyword>
<dbReference type="PIRSF" id="PIRSF036461">
    <property type="entry name" value="Chmtx_methlestr"/>
    <property type="match status" value="1"/>
</dbReference>
<protein>
    <recommendedName>
        <fullName evidence="2">protein-glutamate methylesterase</fullName>
        <ecNumber evidence="2">3.1.1.61</ecNumber>
    </recommendedName>
</protein>
<evidence type="ECO:0000256" key="2">
    <source>
        <dbReference type="ARBA" id="ARBA00039140"/>
    </source>
</evidence>
<dbReference type="GO" id="GO:0008984">
    <property type="term" value="F:protein-glutamate methylesterase activity"/>
    <property type="evidence" value="ECO:0007669"/>
    <property type="project" value="UniProtKB-EC"/>
</dbReference>
<dbReference type="PROSITE" id="PS50122">
    <property type="entry name" value="CHEB"/>
    <property type="match status" value="1"/>
</dbReference>
<name>A0A433NNA6_CHLFR</name>
<evidence type="ECO:0000313" key="6">
    <source>
        <dbReference type="EMBL" id="RUR84679.1"/>
    </source>
</evidence>
<comment type="caution">
    <text evidence="6">The sequence shown here is derived from an EMBL/GenBank/DDBJ whole genome shotgun (WGS) entry which is preliminary data.</text>
</comment>
<feature type="domain" description="CheB-type methylesterase" evidence="5">
    <location>
        <begin position="1"/>
        <end position="164"/>
    </location>
</feature>
<feature type="active site" evidence="4">
    <location>
        <position position="39"/>
    </location>
</feature>
<dbReference type="EC" id="3.1.1.61" evidence="2"/>
<reference evidence="6 7" key="1">
    <citation type="journal article" date="2019" name="Genome Biol. Evol.">
        <title>Day and night: Metabolic profiles and evolutionary relationships of six axenic non-marine cyanobacteria.</title>
        <authorList>
            <person name="Will S.E."/>
            <person name="Henke P."/>
            <person name="Boedeker C."/>
            <person name="Huang S."/>
            <person name="Brinkmann H."/>
            <person name="Rohde M."/>
            <person name="Jarek M."/>
            <person name="Friedl T."/>
            <person name="Seufert S."/>
            <person name="Schumacher M."/>
            <person name="Overmann J."/>
            <person name="Neumann-Schaal M."/>
            <person name="Petersen J."/>
        </authorList>
    </citation>
    <scope>NUCLEOTIDE SEQUENCE [LARGE SCALE GENOMIC DNA]</scope>
    <source>
        <strain evidence="6 7">PCC 6912</strain>
    </source>
</reference>
<accession>A0A433NNA6</accession>
<dbReference type="Gene3D" id="3.40.50.180">
    <property type="entry name" value="Methylesterase CheB, C-terminal domain"/>
    <property type="match status" value="1"/>
</dbReference>
<dbReference type="PANTHER" id="PTHR42872:SF6">
    <property type="entry name" value="PROTEIN-GLUTAMATE METHYLESTERASE_PROTEIN-GLUTAMINE GLUTAMINASE"/>
    <property type="match status" value="1"/>
</dbReference>
<dbReference type="Pfam" id="PF01339">
    <property type="entry name" value="CheB_methylest"/>
    <property type="match status" value="1"/>
</dbReference>
<dbReference type="EMBL" id="RSCJ01000004">
    <property type="protein sequence ID" value="RUR84679.1"/>
    <property type="molecule type" value="Genomic_DNA"/>
</dbReference>
<dbReference type="PANTHER" id="PTHR42872">
    <property type="entry name" value="PROTEIN-GLUTAMATE METHYLESTERASE/PROTEIN-GLUTAMINE GLUTAMINASE"/>
    <property type="match status" value="1"/>
</dbReference>
<evidence type="ECO:0000256" key="4">
    <source>
        <dbReference type="PROSITE-ProRule" id="PRU00050"/>
    </source>
</evidence>
<dbReference type="GO" id="GO:0005737">
    <property type="term" value="C:cytoplasm"/>
    <property type="evidence" value="ECO:0007669"/>
    <property type="project" value="InterPro"/>
</dbReference>
<dbReference type="STRING" id="211165.GCA_000317285_03830"/>
<keyword evidence="1 4" id="KW-0378">Hydrolase</keyword>
<sequence length="352" mass="38064">MAGHDIIVVGASAGGVEALTHLVKNLPANIKAAIFIVLHVPAHGTSVLPRILSRAGSLPVSHAQDGDAIVQGRIYVAPPNYHLLVKPGYLSLSRGATENSHRPAVDPLFRTAARIYGRRVVGVILTGVLDDGTAGLMAVKMRGGVAVVQHPDDAMYSGMPRSAIENVDNIDYILPLADIPSTLVELAEIPVEEEVNNSVPDEMEYESDIVELDMDAVENGNRPGEPSSFSCPSCGGTLWEIQDGDLLRFRCRTGHAFSSESLLAEQSDALEDALWSALRALEEKSSLALRMAQLMRDRHYNLSAKRLEKDAHEAQKRAAVIRDVLSKKDGVVEGSFTSESESQPIIYDLDDL</sequence>
<gene>
    <name evidence="6" type="ORF">PCC6912_15740</name>
</gene>
<feature type="active site" evidence="4">
    <location>
        <position position="131"/>
    </location>
</feature>
<dbReference type="InterPro" id="IPR000673">
    <property type="entry name" value="Sig_transdc_resp-reg_Me-estase"/>
</dbReference>
<proteinExistence type="predicted"/>
<dbReference type="GO" id="GO:0006935">
    <property type="term" value="P:chemotaxis"/>
    <property type="evidence" value="ECO:0007669"/>
    <property type="project" value="UniProtKB-UniRule"/>
</dbReference>
<dbReference type="CDD" id="cd16433">
    <property type="entry name" value="CheB"/>
    <property type="match status" value="1"/>
</dbReference>
<dbReference type="OrthoDB" id="9793421at2"/>
<dbReference type="GO" id="GO:0000156">
    <property type="term" value="F:phosphorelay response regulator activity"/>
    <property type="evidence" value="ECO:0007669"/>
    <property type="project" value="InterPro"/>
</dbReference>
<keyword evidence="7" id="KW-1185">Reference proteome</keyword>
<dbReference type="RefSeq" id="WP_016875613.1">
    <property type="nucleotide sequence ID" value="NZ_AJLN01000100.1"/>
</dbReference>
<dbReference type="Proteomes" id="UP000268857">
    <property type="component" value="Unassembled WGS sequence"/>
</dbReference>